<protein>
    <submittedName>
        <fullName evidence="3">Nascent polypeptide-associated complex subunit alpha, muscle-specific form-like</fullName>
    </submittedName>
</protein>
<organism evidence="2 3">
    <name type="scientific">Eublepharis macularius</name>
    <name type="common">Leopard gecko</name>
    <name type="synonym">Cyrtodactylus macularius</name>
    <dbReference type="NCBI Taxonomy" id="481883"/>
    <lineage>
        <taxon>Eukaryota</taxon>
        <taxon>Metazoa</taxon>
        <taxon>Chordata</taxon>
        <taxon>Craniata</taxon>
        <taxon>Vertebrata</taxon>
        <taxon>Euteleostomi</taxon>
        <taxon>Lepidosauria</taxon>
        <taxon>Squamata</taxon>
        <taxon>Bifurcata</taxon>
        <taxon>Gekkota</taxon>
        <taxon>Eublepharidae</taxon>
        <taxon>Eublepharinae</taxon>
        <taxon>Eublepharis</taxon>
    </lineage>
</organism>
<dbReference type="GeneID" id="129344938"/>
<dbReference type="KEGG" id="emc:129344938"/>
<name>A0AA97KM79_EUBMA</name>
<proteinExistence type="predicted"/>
<feature type="compositionally biased region" description="Low complexity" evidence="1">
    <location>
        <begin position="155"/>
        <end position="181"/>
    </location>
</feature>
<feature type="region of interest" description="Disordered" evidence="1">
    <location>
        <begin position="24"/>
        <end position="285"/>
    </location>
</feature>
<feature type="compositionally biased region" description="Low complexity" evidence="1">
    <location>
        <begin position="115"/>
        <end position="127"/>
    </location>
</feature>
<feature type="compositionally biased region" description="Basic and acidic residues" evidence="1">
    <location>
        <begin position="24"/>
        <end position="37"/>
    </location>
</feature>
<sequence length="285" mass="30188">MVIQQAQPRSIIPEEVHLVNARLEREATSSRQPRAEVRGCSPASRVHLSATPAGLPSPPARPPPSHGYFRLTSGFRLSNSLPPEDGHPDFRSPLSPSRTRLTLARHVWETATENASRAPAAPPALARPKSKETVDPAACLPGEVSEPRGGRRKAAAAAGRKGLRGRATPPGGPPQAQAPRRCSAPSQGTPRRPPRPTADPPGLPPARARAARSQEALPARPRRRLQRPSRPSRLPASPGRNLDARPGPEPRSLKRQASAPEPGRGGQPAQGQPLSAPAGADPGRR</sequence>
<evidence type="ECO:0000313" key="2">
    <source>
        <dbReference type="Proteomes" id="UP001190640"/>
    </source>
</evidence>
<dbReference type="RefSeq" id="XP_054857831.1">
    <property type="nucleotide sequence ID" value="XM_055001856.1"/>
</dbReference>
<accession>A0AA97KM79</accession>
<evidence type="ECO:0000256" key="1">
    <source>
        <dbReference type="SAM" id="MobiDB-lite"/>
    </source>
</evidence>
<keyword evidence="2" id="KW-1185">Reference proteome</keyword>
<feature type="compositionally biased region" description="Basic and acidic residues" evidence="1">
    <location>
        <begin position="242"/>
        <end position="252"/>
    </location>
</feature>
<dbReference type="AlphaFoldDB" id="A0AA97KM79"/>
<feature type="compositionally biased region" description="Pro residues" evidence="1">
    <location>
        <begin position="55"/>
        <end position="65"/>
    </location>
</feature>
<feature type="compositionally biased region" description="Low complexity" evidence="1">
    <location>
        <begin position="228"/>
        <end position="238"/>
    </location>
</feature>
<evidence type="ECO:0000313" key="3">
    <source>
        <dbReference type="RefSeq" id="XP_054857831.1"/>
    </source>
</evidence>
<dbReference type="Proteomes" id="UP001190640">
    <property type="component" value="Chromosome 17"/>
</dbReference>
<gene>
    <name evidence="3" type="primary">LOC129344938</name>
</gene>
<reference evidence="3" key="1">
    <citation type="submission" date="2025-08" db="UniProtKB">
        <authorList>
            <consortium name="RefSeq"/>
        </authorList>
    </citation>
    <scope>IDENTIFICATION</scope>
    <source>
        <tissue evidence="3">Blood</tissue>
    </source>
</reference>
<feature type="compositionally biased region" description="Pro residues" evidence="1">
    <location>
        <begin position="195"/>
        <end position="204"/>
    </location>
</feature>